<dbReference type="EMBL" id="FUWL01000003">
    <property type="protein sequence ID" value="SJZ32283.1"/>
    <property type="molecule type" value="Genomic_DNA"/>
</dbReference>
<dbReference type="Pfam" id="PF09697">
    <property type="entry name" value="Porph_ging"/>
    <property type="match status" value="1"/>
</dbReference>
<reference evidence="1 2" key="1">
    <citation type="submission" date="2017-02" db="EMBL/GenBank/DDBJ databases">
        <authorList>
            <person name="Peterson S.W."/>
        </authorList>
    </citation>
    <scope>NUCLEOTIDE SEQUENCE [LARGE SCALE GENOMIC DNA]</scope>
    <source>
        <strain evidence="1 2">ATCC 700135</strain>
    </source>
</reference>
<dbReference type="NCBIfam" id="TIGR01200">
    <property type="entry name" value="GLPGLI"/>
    <property type="match status" value="1"/>
</dbReference>
<dbReference type="InterPro" id="IPR005901">
    <property type="entry name" value="GLPGLI"/>
</dbReference>
<accession>A0A1T4JQ56</accession>
<dbReference type="AlphaFoldDB" id="A0A1T4JQ56"/>
<name>A0A1T4JQ56_PORCN</name>
<dbReference type="RefSeq" id="WP_126464413.1">
    <property type="nucleotide sequence ID" value="NZ_FUWL01000003.1"/>
</dbReference>
<gene>
    <name evidence="1" type="ORF">SAMN02745205_00269</name>
</gene>
<protein>
    <submittedName>
        <fullName evidence="1">GLPGLI family protein</fullName>
    </submittedName>
</protein>
<evidence type="ECO:0000313" key="2">
    <source>
        <dbReference type="Proteomes" id="UP000189956"/>
    </source>
</evidence>
<organism evidence="1 2">
    <name type="scientific">Porphyromonas cangingivalis</name>
    <dbReference type="NCBI Taxonomy" id="36874"/>
    <lineage>
        <taxon>Bacteria</taxon>
        <taxon>Pseudomonadati</taxon>
        <taxon>Bacteroidota</taxon>
        <taxon>Bacteroidia</taxon>
        <taxon>Bacteroidales</taxon>
        <taxon>Porphyromonadaceae</taxon>
        <taxon>Porphyromonas</taxon>
    </lineage>
</organism>
<proteinExistence type="predicted"/>
<sequence>MRIDRVIFGLILLPMMVWTPSVAKGEGRKKVQIRVHYTTKYHQFEGQKQALVDEAILDIGGKISHFYGLNNVQRELIKERILAQGGSQGDVMNACERAGYPRTNLNYQVWKNYPTTNSFTFTEKTFKHLRYTEPMSKPKWTLVPKDSIIADYHCQQAKTEYLGRHWTAWFTTEIPYSDGPWKLYGLPGLILHAEESEGLFAFSCIQIERVEDETLLYPKGKYVECSKQEYRNLMKLLWKSPDALFEKLTGFRSRGKDQFGKDKTYPERVALFLEKEQ</sequence>
<evidence type="ECO:0000313" key="1">
    <source>
        <dbReference type="EMBL" id="SJZ32283.1"/>
    </source>
</evidence>
<dbReference type="Proteomes" id="UP000189956">
    <property type="component" value="Unassembled WGS sequence"/>
</dbReference>